<sequence length="56" mass="6911">RFYISYFRYHKYFNGCRHLTCCWSAVTSYKSGWNIFNRSFGGIWFCFIYEKKTNLV</sequence>
<dbReference type="EMBL" id="UINC01206874">
    <property type="protein sequence ID" value="SVE28709.1"/>
    <property type="molecule type" value="Genomic_DNA"/>
</dbReference>
<feature type="non-terminal residue" evidence="1">
    <location>
        <position position="1"/>
    </location>
</feature>
<evidence type="ECO:0000313" key="1">
    <source>
        <dbReference type="EMBL" id="SVE28709.1"/>
    </source>
</evidence>
<proteinExistence type="predicted"/>
<dbReference type="AlphaFoldDB" id="A0A383C9I1"/>
<name>A0A383C9I1_9ZZZZ</name>
<feature type="non-terminal residue" evidence="1">
    <location>
        <position position="56"/>
    </location>
</feature>
<reference evidence="1" key="1">
    <citation type="submission" date="2018-05" db="EMBL/GenBank/DDBJ databases">
        <authorList>
            <person name="Lanie J.A."/>
            <person name="Ng W.-L."/>
            <person name="Kazmierczak K.M."/>
            <person name="Andrzejewski T.M."/>
            <person name="Davidsen T.M."/>
            <person name="Wayne K.J."/>
            <person name="Tettelin H."/>
            <person name="Glass J.I."/>
            <person name="Rusch D."/>
            <person name="Podicherti R."/>
            <person name="Tsui H.-C.T."/>
            <person name="Winkler M.E."/>
        </authorList>
    </citation>
    <scope>NUCLEOTIDE SEQUENCE</scope>
</reference>
<accession>A0A383C9I1</accession>
<organism evidence="1">
    <name type="scientific">marine metagenome</name>
    <dbReference type="NCBI Taxonomy" id="408172"/>
    <lineage>
        <taxon>unclassified sequences</taxon>
        <taxon>metagenomes</taxon>
        <taxon>ecological metagenomes</taxon>
    </lineage>
</organism>
<gene>
    <name evidence="1" type="ORF">METZ01_LOCUS481563</name>
</gene>
<protein>
    <submittedName>
        <fullName evidence="1">Uncharacterized protein</fullName>
    </submittedName>
</protein>